<evidence type="ECO:0000313" key="2">
    <source>
        <dbReference type="Proteomes" id="UP001170364"/>
    </source>
</evidence>
<evidence type="ECO:0008006" key="3">
    <source>
        <dbReference type="Google" id="ProtNLM"/>
    </source>
</evidence>
<reference evidence="1" key="1">
    <citation type="journal article" date="2023" name="Microorganisms">
        <title>Genomic Characterization of Arcobacter butzleri Strains Isolated from Various Sources in Lithuania.</title>
        <authorList>
            <person name="Uljanovas D."/>
            <person name="Golz G."/>
            <person name="Fleischmann S."/>
            <person name="Kudirkiene E."/>
            <person name="Kasetiene N."/>
            <person name="Grineviciene A."/>
            <person name="Tamuleviciene E."/>
            <person name="Aksomaitiene J."/>
            <person name="Alter T."/>
            <person name="Malakauskas M."/>
        </authorList>
    </citation>
    <scope>NUCLEOTIDE SEQUENCE</scope>
    <source>
        <strain evidence="1">S41</strain>
    </source>
</reference>
<evidence type="ECO:0000313" key="1">
    <source>
        <dbReference type="EMBL" id="MDN5123716.1"/>
    </source>
</evidence>
<dbReference type="RefSeq" id="WP_046993727.1">
    <property type="nucleotide sequence ID" value="NZ_CP183403.1"/>
</dbReference>
<accession>A0AAW7QCM8</accession>
<comment type="caution">
    <text evidence="1">The sequence shown here is derived from an EMBL/GenBank/DDBJ whole genome shotgun (WGS) entry which is preliminary data.</text>
</comment>
<organism evidence="1 2">
    <name type="scientific">Aliarcobacter butzleri</name>
    <dbReference type="NCBI Taxonomy" id="28197"/>
    <lineage>
        <taxon>Bacteria</taxon>
        <taxon>Pseudomonadati</taxon>
        <taxon>Campylobacterota</taxon>
        <taxon>Epsilonproteobacteria</taxon>
        <taxon>Campylobacterales</taxon>
        <taxon>Arcobacteraceae</taxon>
        <taxon>Aliarcobacter</taxon>
    </lineage>
</organism>
<dbReference type="Proteomes" id="UP001170364">
    <property type="component" value="Unassembled WGS sequence"/>
</dbReference>
<dbReference type="EMBL" id="JAQJJG010000007">
    <property type="protein sequence ID" value="MDN5123716.1"/>
    <property type="molecule type" value="Genomic_DNA"/>
</dbReference>
<proteinExistence type="predicted"/>
<sequence>MPKAFLQITLNIKPENRGTAAGVYTKYKETFLNEIMGAKSKDLLVRDEDVQVLHGFECIDSANAYLKSELFEKDVVRELSPLLESNPEIRVYVVA</sequence>
<gene>
    <name evidence="1" type="ORF">PJV93_07320</name>
</gene>
<name>A0AAW7QCM8_9BACT</name>
<dbReference type="AlphaFoldDB" id="A0AAW7QCM8"/>
<protein>
    <recommendedName>
        <fullName evidence="3">ABM domain-containing protein</fullName>
    </recommendedName>
</protein>
<reference evidence="1" key="2">
    <citation type="submission" date="2023-01" db="EMBL/GenBank/DDBJ databases">
        <authorList>
            <person name="Uljanovas D."/>
        </authorList>
    </citation>
    <scope>NUCLEOTIDE SEQUENCE</scope>
    <source>
        <strain evidence="1">S41</strain>
    </source>
</reference>